<dbReference type="PANTHER" id="PTHR42085">
    <property type="entry name" value="F-BOX DOMAIN-CONTAINING PROTEIN"/>
    <property type="match status" value="1"/>
</dbReference>
<evidence type="ECO:0000313" key="1">
    <source>
        <dbReference type="EMBL" id="KAJ4367642.1"/>
    </source>
</evidence>
<dbReference type="PANTHER" id="PTHR42085:SF1">
    <property type="entry name" value="F-BOX DOMAIN-CONTAINING PROTEIN"/>
    <property type="match status" value="1"/>
</dbReference>
<dbReference type="AlphaFoldDB" id="A0A9W8Y781"/>
<comment type="caution">
    <text evidence="1">The sequence shown here is derived from an EMBL/GenBank/DDBJ whole genome shotgun (WGS) entry which is preliminary data.</text>
</comment>
<evidence type="ECO:0000313" key="2">
    <source>
        <dbReference type="Proteomes" id="UP001140560"/>
    </source>
</evidence>
<keyword evidence="2" id="KW-1185">Reference proteome</keyword>
<reference evidence="1" key="1">
    <citation type="submission" date="2022-10" db="EMBL/GenBank/DDBJ databases">
        <title>Tapping the CABI collections for fungal endophytes: first genome assemblies for Collariella, Neodidymelliopsis, Ascochyta clinopodiicola, Didymella pomorum, Didymosphaeria variabile, Neocosmospora piperis and Neocucurbitaria cava.</title>
        <authorList>
            <person name="Hill R."/>
        </authorList>
    </citation>
    <scope>NUCLEOTIDE SEQUENCE</scope>
    <source>
        <strain evidence="1">IMI 356814</strain>
    </source>
</reference>
<accession>A0A9W8Y781</accession>
<dbReference type="InterPro" id="IPR038883">
    <property type="entry name" value="AN11006-like"/>
</dbReference>
<dbReference type="EMBL" id="JAPEUY010000012">
    <property type="protein sequence ID" value="KAJ4367642.1"/>
    <property type="molecule type" value="Genomic_DNA"/>
</dbReference>
<gene>
    <name evidence="1" type="ORF">N0V83_007227</name>
</gene>
<name>A0A9W8Y781_9PLEO</name>
<organism evidence="1 2">
    <name type="scientific">Neocucurbitaria cava</name>
    <dbReference type="NCBI Taxonomy" id="798079"/>
    <lineage>
        <taxon>Eukaryota</taxon>
        <taxon>Fungi</taxon>
        <taxon>Dikarya</taxon>
        <taxon>Ascomycota</taxon>
        <taxon>Pezizomycotina</taxon>
        <taxon>Dothideomycetes</taxon>
        <taxon>Pleosporomycetidae</taxon>
        <taxon>Pleosporales</taxon>
        <taxon>Pleosporineae</taxon>
        <taxon>Cucurbitariaceae</taxon>
        <taxon>Neocucurbitaria</taxon>
    </lineage>
</organism>
<protein>
    <submittedName>
        <fullName evidence="1">Uncharacterized protein</fullName>
    </submittedName>
</protein>
<sequence>MKFAPELRERIYAFALASDRAILPHLCDNTTDKVTFHDDNQQQQHDSVHKLLGITRVSKQIRKESFPVFYSANTFEVGSDTVTYFARLEHLGRFHMIRHVDFKICMYKETRAGGILRDMNQYIKMADAYEKSLLGSDMINALLTSKLPAYAQNEHPPTNSAAFLIGSNFTTLTEHPQYHAGGTEELSTLITLQKLTSTFTSPAATSSSSSSSLTTPKYTSKLVLPVPRASIFEEYASLKWFPNVCYGLGMRLHLLDNVPLTHTGSGFITVTWHQRYQKKDFSAATTTGASSEGGVHGGGNGAGVQTEVYKRAIELFPDLEKMARPTQTSYHRSDCKRTGITWYTMPTEGGGVSG</sequence>
<dbReference type="OrthoDB" id="62952at2759"/>
<proteinExistence type="predicted"/>
<dbReference type="Proteomes" id="UP001140560">
    <property type="component" value="Unassembled WGS sequence"/>
</dbReference>